<keyword evidence="10" id="KW-0997">Cell inner membrane</keyword>
<proteinExistence type="inferred from homology"/>
<dbReference type="GO" id="GO:0071973">
    <property type="term" value="P:bacterial-type flagellum-dependent cell motility"/>
    <property type="evidence" value="ECO:0007669"/>
    <property type="project" value="InterPro"/>
</dbReference>
<dbReference type="RefSeq" id="WP_161070774.1">
    <property type="nucleotide sequence ID" value="NZ_CP086370.1"/>
</dbReference>
<keyword evidence="9 10" id="KW-0472">Membrane</keyword>
<dbReference type="AlphaFoldDB" id="A0A7X4H841"/>
<keyword evidence="12" id="KW-1185">Reference proteome</keyword>
<gene>
    <name evidence="11" type="ORF">GTP77_03560</name>
</gene>
<evidence type="ECO:0000256" key="10">
    <source>
        <dbReference type="RuleBase" id="RU364125"/>
    </source>
</evidence>
<keyword evidence="11" id="KW-0966">Cell projection</keyword>
<evidence type="ECO:0000313" key="12">
    <source>
        <dbReference type="Proteomes" id="UP000450676"/>
    </source>
</evidence>
<keyword evidence="7 10" id="KW-0283">Flagellar rotation</keyword>
<evidence type="ECO:0000256" key="6">
    <source>
        <dbReference type="ARBA" id="ARBA00022692"/>
    </source>
</evidence>
<comment type="function">
    <text evidence="1 10">Controls the rotational direction of flagella during chemotaxis.</text>
</comment>
<keyword evidence="11" id="KW-0969">Cilium</keyword>
<evidence type="ECO:0000313" key="11">
    <source>
        <dbReference type="EMBL" id="MYN06405.1"/>
    </source>
</evidence>
<dbReference type="EMBL" id="WWCU01000002">
    <property type="protein sequence ID" value="MYN06405.1"/>
    <property type="molecule type" value="Genomic_DNA"/>
</dbReference>
<keyword evidence="6" id="KW-0812">Transmembrane</keyword>
<dbReference type="GO" id="GO:0009425">
    <property type="term" value="C:bacterial-type flagellum basal body"/>
    <property type="evidence" value="ECO:0007669"/>
    <property type="project" value="InterPro"/>
</dbReference>
<evidence type="ECO:0000256" key="7">
    <source>
        <dbReference type="ARBA" id="ARBA00022779"/>
    </source>
</evidence>
<dbReference type="InterPro" id="IPR005503">
    <property type="entry name" value="FliL"/>
</dbReference>
<dbReference type="GO" id="GO:0006935">
    <property type="term" value="P:chemotaxis"/>
    <property type="evidence" value="ECO:0007669"/>
    <property type="project" value="UniProtKB-KW"/>
</dbReference>
<dbReference type="Pfam" id="PF03748">
    <property type="entry name" value="FliL"/>
    <property type="match status" value="1"/>
</dbReference>
<evidence type="ECO:0000256" key="9">
    <source>
        <dbReference type="ARBA" id="ARBA00023136"/>
    </source>
</evidence>
<evidence type="ECO:0000256" key="3">
    <source>
        <dbReference type="ARBA" id="ARBA00008281"/>
    </source>
</evidence>
<keyword evidence="11" id="KW-0282">Flagellum</keyword>
<keyword evidence="4" id="KW-1003">Cell membrane</keyword>
<dbReference type="Proteomes" id="UP000450676">
    <property type="component" value="Unassembled WGS sequence"/>
</dbReference>
<keyword evidence="8" id="KW-1133">Transmembrane helix</keyword>
<evidence type="ECO:0000256" key="4">
    <source>
        <dbReference type="ARBA" id="ARBA00022475"/>
    </source>
</evidence>
<evidence type="ECO:0000256" key="5">
    <source>
        <dbReference type="ARBA" id="ARBA00022500"/>
    </source>
</evidence>
<accession>A0A7X4H841</accession>
<organism evidence="11 12">
    <name type="scientific">Pseudoduganella aquatica</name>
    <dbReference type="NCBI Taxonomy" id="2660641"/>
    <lineage>
        <taxon>Bacteria</taxon>
        <taxon>Pseudomonadati</taxon>
        <taxon>Pseudomonadota</taxon>
        <taxon>Betaproteobacteria</taxon>
        <taxon>Burkholderiales</taxon>
        <taxon>Oxalobacteraceae</taxon>
        <taxon>Telluria group</taxon>
        <taxon>Pseudoduganella</taxon>
    </lineage>
</organism>
<dbReference type="GO" id="GO:0005886">
    <property type="term" value="C:plasma membrane"/>
    <property type="evidence" value="ECO:0007669"/>
    <property type="project" value="UniProtKB-SubCell"/>
</dbReference>
<evidence type="ECO:0000256" key="8">
    <source>
        <dbReference type="ARBA" id="ARBA00022989"/>
    </source>
</evidence>
<reference evidence="11 12" key="1">
    <citation type="submission" date="2019-12" db="EMBL/GenBank/DDBJ databases">
        <title>Novel species isolated from a subtropical stream in China.</title>
        <authorList>
            <person name="Lu H."/>
        </authorList>
    </citation>
    <scope>NUCLEOTIDE SEQUENCE [LARGE SCALE GENOMIC DNA]</scope>
    <source>
        <strain evidence="11 12">FT127W</strain>
    </source>
</reference>
<evidence type="ECO:0000256" key="2">
    <source>
        <dbReference type="ARBA" id="ARBA00004162"/>
    </source>
</evidence>
<comment type="similarity">
    <text evidence="3 10">Belongs to the FliL family.</text>
</comment>
<comment type="subcellular location">
    <subcellularLocation>
        <location evidence="10">Cell inner membrane</location>
    </subcellularLocation>
    <subcellularLocation>
        <location evidence="2">Cell membrane</location>
        <topology evidence="2">Single-pass membrane protein</topology>
    </subcellularLocation>
</comment>
<evidence type="ECO:0000256" key="1">
    <source>
        <dbReference type="ARBA" id="ARBA00002254"/>
    </source>
</evidence>
<keyword evidence="5 10" id="KW-0145">Chemotaxis</keyword>
<name>A0A7X4H841_9BURK</name>
<protein>
    <recommendedName>
        <fullName evidence="10">Flagellar protein FliL</fullName>
    </recommendedName>
</protein>
<sequence length="155" mass="16831">MNKKLVIAMVGVLLLGGGVAGGAVWYMGKQAATGGEGKAVKHEEPKAETEPPKYITVEKVIVMLKRSEGEVVTHYLSADLVVATTAKQEKECKEHLPLLRSVAVKALSGLPMSKAATMSIDQFADELNKAFDETYAKDKRERPFSEVMIGKLILE</sequence>
<comment type="caution">
    <text evidence="11">The sequence shown here is derived from an EMBL/GenBank/DDBJ whole genome shotgun (WGS) entry which is preliminary data.</text>
</comment>